<dbReference type="InterPro" id="IPR036052">
    <property type="entry name" value="TrpB-like_PALP_sf"/>
</dbReference>
<gene>
    <name evidence="5" type="ORF">F7018_15650</name>
</gene>
<dbReference type="Pfam" id="PF00291">
    <property type="entry name" value="PALP"/>
    <property type="match status" value="1"/>
</dbReference>
<dbReference type="GO" id="GO:0030170">
    <property type="term" value="F:pyridoxal phosphate binding"/>
    <property type="evidence" value="ECO:0007669"/>
    <property type="project" value="InterPro"/>
</dbReference>
<dbReference type="GO" id="GO:0009097">
    <property type="term" value="P:isoleucine biosynthetic process"/>
    <property type="evidence" value="ECO:0007669"/>
    <property type="project" value="TreeGrafter"/>
</dbReference>
<dbReference type="PROSITE" id="PS00165">
    <property type="entry name" value="DEHYDRATASE_SER_THR"/>
    <property type="match status" value="1"/>
</dbReference>
<comment type="cofactor">
    <cofactor evidence="1">
        <name>pyridoxal 5'-phosphate</name>
        <dbReference type="ChEBI" id="CHEBI:597326"/>
    </cofactor>
</comment>
<dbReference type="GO" id="GO:0006565">
    <property type="term" value="P:L-serine catabolic process"/>
    <property type="evidence" value="ECO:0007669"/>
    <property type="project" value="TreeGrafter"/>
</dbReference>
<sequence>MLRKVISKTDIELVYENIKNDIYKTPLEYSEKLSEISGVNVYLKKEYLQLTSSFKIRGVLNKVKSLSSEEFDKTFVAASTGNHAAAFGLASEKFDFKAKLFLPKNVASEKLKSLSKYKLDKVLYGDTSVETENKATQYAKDIEGVLIHPYNDVEIIKGQGTIAVEIAEELPEVNAVLVPIGGGGLISGIASYFSENEKVKVIGCQPENASEMYDSIKYNHIVEPSTLNTIADAAAGGIEANAITYDICKKHLEEVKLVTEEEIKKAVAFLYKHHNIIVEPTSAVPVAALLKEDISKEYKNVVLVLTGKKINKQLLKEINEAYGDCY</sequence>
<keyword evidence="6" id="KW-1185">Reference proteome</keyword>
<organism evidence="5 6">
    <name type="scientific">Tenacibaculum aiptasiae</name>
    <dbReference type="NCBI Taxonomy" id="426481"/>
    <lineage>
        <taxon>Bacteria</taxon>
        <taxon>Pseudomonadati</taxon>
        <taxon>Bacteroidota</taxon>
        <taxon>Flavobacteriia</taxon>
        <taxon>Flavobacteriales</taxon>
        <taxon>Flavobacteriaceae</taxon>
        <taxon>Tenacibaculum</taxon>
    </lineage>
</organism>
<dbReference type="Proteomes" id="UP000467305">
    <property type="component" value="Unassembled WGS sequence"/>
</dbReference>
<dbReference type="GO" id="GO:0004794">
    <property type="term" value="F:threonine deaminase activity"/>
    <property type="evidence" value="ECO:0007669"/>
    <property type="project" value="TreeGrafter"/>
</dbReference>
<dbReference type="EMBL" id="WAAU01000030">
    <property type="protein sequence ID" value="KAB1153920.1"/>
    <property type="molecule type" value="Genomic_DNA"/>
</dbReference>
<dbReference type="GO" id="GO:0003941">
    <property type="term" value="F:L-serine ammonia-lyase activity"/>
    <property type="evidence" value="ECO:0007669"/>
    <property type="project" value="TreeGrafter"/>
</dbReference>
<reference evidence="5 6" key="1">
    <citation type="submission" date="2019-09" db="EMBL/GenBank/DDBJ databases">
        <authorList>
            <person name="Cao W.R."/>
        </authorList>
    </citation>
    <scope>NUCLEOTIDE SEQUENCE [LARGE SCALE GENOMIC DNA]</scope>
    <source>
        <strain evidence="6">a4</strain>
    </source>
</reference>
<keyword evidence="2" id="KW-0663">Pyridoxal phosphate</keyword>
<evidence type="ECO:0000259" key="4">
    <source>
        <dbReference type="Pfam" id="PF00291"/>
    </source>
</evidence>
<evidence type="ECO:0000313" key="6">
    <source>
        <dbReference type="Proteomes" id="UP000467305"/>
    </source>
</evidence>
<dbReference type="InterPro" id="IPR050147">
    <property type="entry name" value="Ser/Thr_Dehydratase"/>
</dbReference>
<dbReference type="InterPro" id="IPR001926">
    <property type="entry name" value="TrpB-like_PALP"/>
</dbReference>
<evidence type="ECO:0000256" key="1">
    <source>
        <dbReference type="ARBA" id="ARBA00001933"/>
    </source>
</evidence>
<feature type="domain" description="Tryptophan synthase beta chain-like PALP" evidence="4">
    <location>
        <begin position="19"/>
        <end position="307"/>
    </location>
</feature>
<evidence type="ECO:0000256" key="2">
    <source>
        <dbReference type="ARBA" id="ARBA00022898"/>
    </source>
</evidence>
<dbReference type="InterPro" id="IPR000634">
    <property type="entry name" value="Ser/Thr_deHydtase_PyrdxlP-BS"/>
</dbReference>
<accession>A0A7J5A8N0</accession>
<comment type="caution">
    <text evidence="5">The sequence shown here is derived from an EMBL/GenBank/DDBJ whole genome shotgun (WGS) entry which is preliminary data.</text>
</comment>
<protein>
    <submittedName>
        <fullName evidence="5">Pyridoxal-phosphate dependent enzyme</fullName>
    </submittedName>
</protein>
<dbReference type="PANTHER" id="PTHR48078:SF6">
    <property type="entry name" value="L-THREONINE DEHYDRATASE CATABOLIC TDCB"/>
    <property type="match status" value="1"/>
</dbReference>
<dbReference type="PANTHER" id="PTHR48078">
    <property type="entry name" value="THREONINE DEHYDRATASE, MITOCHONDRIAL-RELATED"/>
    <property type="match status" value="1"/>
</dbReference>
<dbReference type="SUPFAM" id="SSF53686">
    <property type="entry name" value="Tryptophan synthase beta subunit-like PLP-dependent enzymes"/>
    <property type="match status" value="1"/>
</dbReference>
<dbReference type="OrthoDB" id="9811476at2"/>
<dbReference type="Gene3D" id="3.40.50.1100">
    <property type="match status" value="2"/>
</dbReference>
<name>A0A7J5A8N0_9FLAO</name>
<proteinExistence type="predicted"/>
<dbReference type="GO" id="GO:0006567">
    <property type="term" value="P:L-threonine catabolic process"/>
    <property type="evidence" value="ECO:0007669"/>
    <property type="project" value="TreeGrafter"/>
</dbReference>
<evidence type="ECO:0000313" key="5">
    <source>
        <dbReference type="EMBL" id="KAB1153920.1"/>
    </source>
</evidence>
<dbReference type="AlphaFoldDB" id="A0A7J5A8N0"/>
<evidence type="ECO:0000256" key="3">
    <source>
        <dbReference type="ARBA" id="ARBA00023239"/>
    </source>
</evidence>
<keyword evidence="3" id="KW-0456">Lyase</keyword>